<gene>
    <name evidence="5" type="ORF">EV186_1011889</name>
</gene>
<dbReference type="SUPFAM" id="SSF140931">
    <property type="entry name" value="Fic-like"/>
    <property type="match status" value="1"/>
</dbReference>
<dbReference type="GO" id="GO:0005524">
    <property type="term" value="F:ATP binding"/>
    <property type="evidence" value="ECO:0007669"/>
    <property type="project" value="UniProtKB-KW"/>
</dbReference>
<proteinExistence type="predicted"/>
<dbReference type="InterPro" id="IPR003812">
    <property type="entry name" value="Fido"/>
</dbReference>
<keyword evidence="2" id="KW-0547">Nucleotide-binding</keyword>
<feature type="domain" description="Fido" evidence="4">
    <location>
        <begin position="109"/>
        <end position="256"/>
    </location>
</feature>
<keyword evidence="2" id="KW-0067">ATP-binding</keyword>
<dbReference type="Proteomes" id="UP000295444">
    <property type="component" value="Unassembled WGS sequence"/>
</dbReference>
<feature type="active site" evidence="1">
    <location>
        <position position="199"/>
    </location>
</feature>
<dbReference type="AlphaFoldDB" id="A0A4R6SPN1"/>
<accession>A0A4R6SPN1</accession>
<dbReference type="RefSeq" id="WP_208115510.1">
    <property type="nucleotide sequence ID" value="NZ_SNXZ01000001.1"/>
</dbReference>
<protein>
    <submittedName>
        <fullName evidence="5">Fic family protein</fullName>
    </submittedName>
</protein>
<dbReference type="EMBL" id="SNXZ01000001">
    <property type="protein sequence ID" value="TDQ05911.1"/>
    <property type="molecule type" value="Genomic_DNA"/>
</dbReference>
<dbReference type="PROSITE" id="PS51459">
    <property type="entry name" value="FIDO"/>
    <property type="match status" value="1"/>
</dbReference>
<feature type="site" description="Important for autoinhibition of adenylyltransferase activity" evidence="3">
    <location>
        <position position="53"/>
    </location>
</feature>
<sequence>MAGRPSRTAVYQRLDDAVADLRSRLGGLPKPAEADDIWSDIWHQEAHNSTAIEGNTLVLREVERLLDEGQTVGAKPLRDYLEVQGYGDAAKWVYGQAVAPSDWAADDLVTLQEIRHVHYLCMTPVWTVAPHPHATDQEGPGAFRQHEIAAFPGGMKPPTWPEVDLHMRGWVTEVGTLRTSNGPLPEELARLHNQFERIHPFLDGNGRTGRLLLNLLLGRLGYPPAIIFKRDRERYLQAMRKADRGDVGPLGELIARSVTANLYKFVMPAVAGPAKLVPLAALATPELTENALRVAATRHRLKAVKGDDGHWQSSKNWVDNYRASRHQRAK</sequence>
<dbReference type="PANTHER" id="PTHR13504">
    <property type="entry name" value="FIDO DOMAIN-CONTAINING PROTEIN DDB_G0283145"/>
    <property type="match status" value="1"/>
</dbReference>
<comment type="caution">
    <text evidence="5">The sequence shown here is derived from an EMBL/GenBank/DDBJ whole genome shotgun (WGS) entry which is preliminary data.</text>
</comment>
<dbReference type="PANTHER" id="PTHR13504:SF38">
    <property type="entry name" value="FIDO DOMAIN-CONTAINING PROTEIN"/>
    <property type="match status" value="1"/>
</dbReference>
<keyword evidence="6" id="KW-1185">Reference proteome</keyword>
<name>A0A4R6SPN1_LABRH</name>
<evidence type="ECO:0000313" key="5">
    <source>
        <dbReference type="EMBL" id="TDQ05911.1"/>
    </source>
</evidence>
<evidence type="ECO:0000256" key="3">
    <source>
        <dbReference type="PIRSR" id="PIRSR640198-3"/>
    </source>
</evidence>
<feature type="binding site" evidence="2">
    <location>
        <begin position="203"/>
        <end position="210"/>
    </location>
    <ligand>
        <name>ATP</name>
        <dbReference type="ChEBI" id="CHEBI:30616"/>
    </ligand>
</feature>
<evidence type="ECO:0000256" key="1">
    <source>
        <dbReference type="PIRSR" id="PIRSR640198-1"/>
    </source>
</evidence>
<reference evidence="5 6" key="1">
    <citation type="submission" date="2019-03" db="EMBL/GenBank/DDBJ databases">
        <title>Genomic Encyclopedia of Type Strains, Phase IV (KMG-IV): sequencing the most valuable type-strain genomes for metagenomic binning, comparative biology and taxonomic classification.</title>
        <authorList>
            <person name="Goeker M."/>
        </authorList>
    </citation>
    <scope>NUCLEOTIDE SEQUENCE [LARGE SCALE GENOMIC DNA]</scope>
    <source>
        <strain evidence="5 6">DSM 45361</strain>
    </source>
</reference>
<evidence type="ECO:0000259" key="4">
    <source>
        <dbReference type="PROSITE" id="PS51459"/>
    </source>
</evidence>
<dbReference type="InterPro" id="IPR040198">
    <property type="entry name" value="Fido_containing"/>
</dbReference>
<evidence type="ECO:0000256" key="2">
    <source>
        <dbReference type="PIRSR" id="PIRSR640198-2"/>
    </source>
</evidence>
<dbReference type="Gene3D" id="1.10.3290.10">
    <property type="entry name" value="Fido-like domain"/>
    <property type="match status" value="1"/>
</dbReference>
<dbReference type="Pfam" id="PF02661">
    <property type="entry name" value="Fic"/>
    <property type="match status" value="1"/>
</dbReference>
<organism evidence="5 6">
    <name type="scientific">Labedaea rhizosphaerae</name>
    <dbReference type="NCBI Taxonomy" id="598644"/>
    <lineage>
        <taxon>Bacteria</taxon>
        <taxon>Bacillati</taxon>
        <taxon>Actinomycetota</taxon>
        <taxon>Actinomycetes</taxon>
        <taxon>Pseudonocardiales</taxon>
        <taxon>Pseudonocardiaceae</taxon>
        <taxon>Labedaea</taxon>
    </lineage>
</organism>
<evidence type="ECO:0000313" key="6">
    <source>
        <dbReference type="Proteomes" id="UP000295444"/>
    </source>
</evidence>
<dbReference type="InterPro" id="IPR036597">
    <property type="entry name" value="Fido-like_dom_sf"/>
</dbReference>